<dbReference type="Proteomes" id="UP000314294">
    <property type="component" value="Unassembled WGS sequence"/>
</dbReference>
<accession>A0A4Z2E4Y1</accession>
<name>A0A4Z2E4Y1_9TELE</name>
<gene>
    <name evidence="1" type="ORF">EYF80_066077</name>
</gene>
<dbReference type="AlphaFoldDB" id="A0A4Z2E4Y1"/>
<keyword evidence="2" id="KW-1185">Reference proteome</keyword>
<evidence type="ECO:0000313" key="2">
    <source>
        <dbReference type="Proteomes" id="UP000314294"/>
    </source>
</evidence>
<sequence>MATRCPGDALNGPGGGALAEIADTLKGWSPGEVVCSVNTSRRAAAVGLRGVNLSPRAPRRAAEGRRRVSGAV</sequence>
<organism evidence="1 2">
    <name type="scientific">Liparis tanakae</name>
    <name type="common">Tanaka's snailfish</name>
    <dbReference type="NCBI Taxonomy" id="230148"/>
    <lineage>
        <taxon>Eukaryota</taxon>
        <taxon>Metazoa</taxon>
        <taxon>Chordata</taxon>
        <taxon>Craniata</taxon>
        <taxon>Vertebrata</taxon>
        <taxon>Euteleostomi</taxon>
        <taxon>Actinopterygii</taxon>
        <taxon>Neopterygii</taxon>
        <taxon>Teleostei</taxon>
        <taxon>Neoteleostei</taxon>
        <taxon>Acanthomorphata</taxon>
        <taxon>Eupercaria</taxon>
        <taxon>Perciformes</taxon>
        <taxon>Cottioidei</taxon>
        <taxon>Cottales</taxon>
        <taxon>Liparidae</taxon>
        <taxon>Liparis</taxon>
    </lineage>
</organism>
<reference evidence="1 2" key="1">
    <citation type="submission" date="2019-03" db="EMBL/GenBank/DDBJ databases">
        <title>First draft genome of Liparis tanakae, snailfish: a comprehensive survey of snailfish specific genes.</title>
        <authorList>
            <person name="Kim W."/>
            <person name="Song I."/>
            <person name="Jeong J.-H."/>
            <person name="Kim D."/>
            <person name="Kim S."/>
            <person name="Ryu S."/>
            <person name="Song J.Y."/>
            <person name="Lee S.K."/>
        </authorList>
    </citation>
    <scope>NUCLEOTIDE SEQUENCE [LARGE SCALE GENOMIC DNA]</scope>
    <source>
        <tissue evidence="1">Muscle</tissue>
    </source>
</reference>
<protein>
    <submittedName>
        <fullName evidence="1">Uncharacterized protein</fullName>
    </submittedName>
</protein>
<dbReference type="EMBL" id="SRLO01017312">
    <property type="protein sequence ID" value="TNN23801.1"/>
    <property type="molecule type" value="Genomic_DNA"/>
</dbReference>
<proteinExistence type="predicted"/>
<evidence type="ECO:0000313" key="1">
    <source>
        <dbReference type="EMBL" id="TNN23801.1"/>
    </source>
</evidence>
<comment type="caution">
    <text evidence="1">The sequence shown here is derived from an EMBL/GenBank/DDBJ whole genome shotgun (WGS) entry which is preliminary data.</text>
</comment>